<proteinExistence type="inferred from homology"/>
<feature type="transmembrane region" description="Helical" evidence="6">
    <location>
        <begin position="309"/>
        <end position="326"/>
    </location>
</feature>
<gene>
    <name evidence="7" type="primary">Acey_s0011.g1245</name>
    <name evidence="7" type="ORF">Y032_0011g1245</name>
</gene>
<accession>A0A016VCY8</accession>
<dbReference type="Proteomes" id="UP000024635">
    <property type="component" value="Unassembled WGS sequence"/>
</dbReference>
<comment type="similarity">
    <text evidence="2">Belongs to the TMEM144 family.</text>
</comment>
<evidence type="ECO:0000256" key="2">
    <source>
        <dbReference type="ARBA" id="ARBA00005731"/>
    </source>
</evidence>
<feature type="transmembrane region" description="Helical" evidence="6">
    <location>
        <begin position="119"/>
        <end position="138"/>
    </location>
</feature>
<evidence type="ECO:0000256" key="3">
    <source>
        <dbReference type="ARBA" id="ARBA00022692"/>
    </source>
</evidence>
<dbReference type="OrthoDB" id="426527at2759"/>
<keyword evidence="8" id="KW-1185">Reference proteome</keyword>
<evidence type="ECO:0000256" key="4">
    <source>
        <dbReference type="ARBA" id="ARBA00022989"/>
    </source>
</evidence>
<feature type="transmembrane region" description="Helical" evidence="6">
    <location>
        <begin position="174"/>
        <end position="193"/>
    </location>
</feature>
<dbReference type="PANTHER" id="PTHR16119">
    <property type="entry name" value="TRANSMEMBRANE PROTEIN 144"/>
    <property type="match status" value="1"/>
</dbReference>
<evidence type="ECO:0000256" key="1">
    <source>
        <dbReference type="ARBA" id="ARBA00004141"/>
    </source>
</evidence>
<keyword evidence="3 6" id="KW-0812">Transmembrane</keyword>
<dbReference type="AlphaFoldDB" id="A0A016VCY8"/>
<feature type="transmembrane region" description="Helical" evidence="6">
    <location>
        <begin position="88"/>
        <end position="107"/>
    </location>
</feature>
<protein>
    <recommendedName>
        <fullName evidence="9">Transmembrane protein 144</fullName>
    </recommendedName>
</protein>
<evidence type="ECO:0000313" key="7">
    <source>
        <dbReference type="EMBL" id="EYC25514.1"/>
    </source>
</evidence>
<dbReference type="GO" id="GO:0016020">
    <property type="term" value="C:membrane"/>
    <property type="evidence" value="ECO:0007669"/>
    <property type="project" value="UniProtKB-SubCell"/>
</dbReference>
<dbReference type="InterPro" id="IPR012435">
    <property type="entry name" value="TMEM144"/>
</dbReference>
<feature type="transmembrane region" description="Helical" evidence="6">
    <location>
        <begin position="6"/>
        <end position="22"/>
    </location>
</feature>
<feature type="transmembrane region" description="Helical" evidence="6">
    <location>
        <begin position="58"/>
        <end position="76"/>
    </location>
</feature>
<feature type="transmembrane region" description="Helical" evidence="6">
    <location>
        <begin position="34"/>
        <end position="52"/>
    </location>
</feature>
<dbReference type="PANTHER" id="PTHR16119:SF16">
    <property type="entry name" value="TRANSMEMBRANE PROTEIN 144 HOMOLOG"/>
    <property type="match status" value="1"/>
</dbReference>
<evidence type="ECO:0000256" key="6">
    <source>
        <dbReference type="SAM" id="Phobius"/>
    </source>
</evidence>
<dbReference type="GO" id="GO:0015144">
    <property type="term" value="F:carbohydrate transmembrane transporter activity"/>
    <property type="evidence" value="ECO:0007669"/>
    <property type="project" value="InterPro"/>
</dbReference>
<dbReference type="Pfam" id="PF07857">
    <property type="entry name" value="TMEM144"/>
    <property type="match status" value="1"/>
</dbReference>
<dbReference type="InterPro" id="IPR010651">
    <property type="entry name" value="Sugar_transport"/>
</dbReference>
<organism evidence="7 8">
    <name type="scientific">Ancylostoma ceylanicum</name>
    <dbReference type="NCBI Taxonomy" id="53326"/>
    <lineage>
        <taxon>Eukaryota</taxon>
        <taxon>Metazoa</taxon>
        <taxon>Ecdysozoa</taxon>
        <taxon>Nematoda</taxon>
        <taxon>Chromadorea</taxon>
        <taxon>Rhabditida</taxon>
        <taxon>Rhabditina</taxon>
        <taxon>Rhabditomorpha</taxon>
        <taxon>Strongyloidea</taxon>
        <taxon>Ancylostomatidae</taxon>
        <taxon>Ancylostomatinae</taxon>
        <taxon>Ancylostoma</taxon>
    </lineage>
</organism>
<keyword evidence="4 6" id="KW-1133">Transmembrane helix</keyword>
<feature type="transmembrane region" description="Helical" evidence="6">
    <location>
        <begin position="275"/>
        <end position="297"/>
    </location>
</feature>
<sequence length="332" mass="36423">MWAGLLAAFVASIVFGSVFVPIKRVPCGDGFTVQLFMCLGAFITSAFVHGILDFPPVHGFAMIGGALWCSANAFAIQIMNRLGMALSILVWNTLSCLTGWATSRYGLFGLPSAIPASMALNYLGIIVLIAGGVMYLFVKNNPQESYDMDKLEKENYSMASRNEKNNEISSIERTASFLSAMFCGIFYGSMWIPVNYIKSHPNEFPDAPTDSTFYVFSFFCGVMYTSTFIFVIYCLVKRNRPWVNPEAAVPSMLGGAMLAVAMNAFVVSIDTLDQAVAYPICAMTPGLVTSLWSILYFREITGRQNLLRLATAYTFTLIGVALVTISKEVSVF</sequence>
<evidence type="ECO:0008006" key="9">
    <source>
        <dbReference type="Google" id="ProtNLM"/>
    </source>
</evidence>
<comment type="caution">
    <text evidence="7">The sequence shown here is derived from an EMBL/GenBank/DDBJ whole genome shotgun (WGS) entry which is preliminary data.</text>
</comment>
<name>A0A016VCY8_9BILA</name>
<dbReference type="EMBL" id="JARK01001347">
    <property type="protein sequence ID" value="EYC25514.1"/>
    <property type="molecule type" value="Genomic_DNA"/>
</dbReference>
<reference evidence="8" key="1">
    <citation type="journal article" date="2015" name="Nat. Genet.">
        <title>The genome and transcriptome of the zoonotic hookworm Ancylostoma ceylanicum identify infection-specific gene families.</title>
        <authorList>
            <person name="Schwarz E.M."/>
            <person name="Hu Y."/>
            <person name="Antoshechkin I."/>
            <person name="Miller M.M."/>
            <person name="Sternberg P.W."/>
            <person name="Aroian R.V."/>
        </authorList>
    </citation>
    <scope>NUCLEOTIDE SEQUENCE</scope>
    <source>
        <strain evidence="8">HY135</strain>
    </source>
</reference>
<keyword evidence="5 6" id="KW-0472">Membrane</keyword>
<evidence type="ECO:0000313" key="8">
    <source>
        <dbReference type="Proteomes" id="UP000024635"/>
    </source>
</evidence>
<comment type="subcellular location">
    <subcellularLocation>
        <location evidence="1">Membrane</location>
        <topology evidence="1">Multi-pass membrane protein</topology>
    </subcellularLocation>
</comment>
<feature type="transmembrane region" description="Helical" evidence="6">
    <location>
        <begin position="213"/>
        <end position="236"/>
    </location>
</feature>
<feature type="transmembrane region" description="Helical" evidence="6">
    <location>
        <begin position="248"/>
        <end position="269"/>
    </location>
</feature>
<evidence type="ECO:0000256" key="5">
    <source>
        <dbReference type="ARBA" id="ARBA00023136"/>
    </source>
</evidence>